<reference evidence="2 3" key="1">
    <citation type="journal article" date="2015" name="Genome Biol. Evol.">
        <title>Comparative Genomics of a Bacterivorous Green Alga Reveals Evolutionary Causalities and Consequences of Phago-Mixotrophic Mode of Nutrition.</title>
        <authorList>
            <person name="Burns J.A."/>
            <person name="Paasch A."/>
            <person name="Narechania A."/>
            <person name="Kim E."/>
        </authorList>
    </citation>
    <scope>NUCLEOTIDE SEQUENCE [LARGE SCALE GENOMIC DNA]</scope>
    <source>
        <strain evidence="2 3">PLY_AMNH</strain>
    </source>
</reference>
<dbReference type="PANTHER" id="PTHR10794">
    <property type="entry name" value="ABHYDROLASE DOMAIN-CONTAINING PROTEIN"/>
    <property type="match status" value="1"/>
</dbReference>
<feature type="region of interest" description="Disordered" evidence="1">
    <location>
        <begin position="188"/>
        <end position="216"/>
    </location>
</feature>
<evidence type="ECO:0000313" key="2">
    <source>
        <dbReference type="EMBL" id="KAK3240200.1"/>
    </source>
</evidence>
<evidence type="ECO:0000313" key="3">
    <source>
        <dbReference type="Proteomes" id="UP001190700"/>
    </source>
</evidence>
<dbReference type="GO" id="GO:0034338">
    <property type="term" value="F:short-chain carboxylesterase activity"/>
    <property type="evidence" value="ECO:0007669"/>
    <property type="project" value="TreeGrafter"/>
</dbReference>
<dbReference type="PANTHER" id="PTHR10794:SF84">
    <property type="entry name" value="ESTERASE_LIPASE_THIOESTERASE FAMILY PROTEIN"/>
    <property type="match status" value="1"/>
</dbReference>
<dbReference type="EMBL" id="LGRX02033714">
    <property type="protein sequence ID" value="KAK3240200.1"/>
    <property type="molecule type" value="Genomic_DNA"/>
</dbReference>
<accession>A0AAE0BQU6</accession>
<organism evidence="2 3">
    <name type="scientific">Cymbomonas tetramitiformis</name>
    <dbReference type="NCBI Taxonomy" id="36881"/>
    <lineage>
        <taxon>Eukaryota</taxon>
        <taxon>Viridiplantae</taxon>
        <taxon>Chlorophyta</taxon>
        <taxon>Pyramimonadophyceae</taxon>
        <taxon>Pyramimonadales</taxon>
        <taxon>Pyramimonadaceae</taxon>
        <taxon>Cymbomonas</taxon>
    </lineage>
</organism>
<keyword evidence="3" id="KW-1185">Reference proteome</keyword>
<name>A0AAE0BQU6_9CHLO</name>
<proteinExistence type="predicted"/>
<sequence length="216" mass="23404">MHALFKSAKPHVSRRGPLVAACSLATFPAAATVVMAGTMFTAFCYAIFDARRRQCTPNITTGPVLNDLNSQALRKCPTLYDLYAPYPFLTNRHVETILAALLRSMPQINYGREVHKTSDGGAVALDSPELAWTRAGPRLDPALPEDSPILILLPGLTGGSQDSGHVIRWLQAWRVAVLEPPCERTARVAHGSSQATPPDSCTWGAELLEPPYQTTA</sequence>
<comment type="caution">
    <text evidence="2">The sequence shown here is derived from an EMBL/GenBank/DDBJ whole genome shotgun (WGS) entry which is preliminary data.</text>
</comment>
<dbReference type="GO" id="GO:0047372">
    <property type="term" value="F:monoacylglycerol lipase activity"/>
    <property type="evidence" value="ECO:0007669"/>
    <property type="project" value="TreeGrafter"/>
</dbReference>
<protein>
    <submittedName>
        <fullName evidence="2">Uncharacterized protein</fullName>
    </submittedName>
</protein>
<dbReference type="InterPro" id="IPR050960">
    <property type="entry name" value="AB_hydrolase_4_sf"/>
</dbReference>
<dbReference type="AlphaFoldDB" id="A0AAE0BQU6"/>
<dbReference type="Proteomes" id="UP001190700">
    <property type="component" value="Unassembled WGS sequence"/>
</dbReference>
<gene>
    <name evidence="2" type="ORF">CYMTET_49949</name>
</gene>
<evidence type="ECO:0000256" key="1">
    <source>
        <dbReference type="SAM" id="MobiDB-lite"/>
    </source>
</evidence>